<proteinExistence type="predicted"/>
<name>A0A5J5A369_9ASTE</name>
<evidence type="ECO:0000313" key="2">
    <source>
        <dbReference type="Proteomes" id="UP000325577"/>
    </source>
</evidence>
<evidence type="ECO:0000313" key="1">
    <source>
        <dbReference type="EMBL" id="KAA8524654.1"/>
    </source>
</evidence>
<protein>
    <submittedName>
        <fullName evidence="1">Uncharacterized protein</fullName>
    </submittedName>
</protein>
<accession>A0A5J5A369</accession>
<dbReference type="EMBL" id="CM018047">
    <property type="protein sequence ID" value="KAA8524654.1"/>
    <property type="molecule type" value="Genomic_DNA"/>
</dbReference>
<dbReference type="AlphaFoldDB" id="A0A5J5A369"/>
<dbReference type="Proteomes" id="UP000325577">
    <property type="component" value="Linkage Group LG4"/>
</dbReference>
<reference evidence="1 2" key="1">
    <citation type="submission" date="2019-09" db="EMBL/GenBank/DDBJ databases">
        <title>A chromosome-level genome assembly of the Chinese tupelo Nyssa sinensis.</title>
        <authorList>
            <person name="Yang X."/>
            <person name="Kang M."/>
            <person name="Yang Y."/>
            <person name="Xiong H."/>
            <person name="Wang M."/>
            <person name="Zhang Z."/>
            <person name="Wang Z."/>
            <person name="Wu H."/>
            <person name="Ma T."/>
            <person name="Liu J."/>
            <person name="Xi Z."/>
        </authorList>
    </citation>
    <scope>NUCLEOTIDE SEQUENCE [LARGE SCALE GENOMIC DNA]</scope>
    <source>
        <strain evidence="1">J267</strain>
        <tissue evidence="1">Leaf</tissue>
    </source>
</reference>
<keyword evidence="2" id="KW-1185">Reference proteome</keyword>
<sequence>MHLELPSQFWNLSVFTGKTVKNLRQGGVNQSGWQHRAVESSLVHVLPLTFSNGNTMKRTVIVSSMELAIFGTFLHSQVFSQL</sequence>
<gene>
    <name evidence="1" type="ORF">F0562_011077</name>
</gene>
<organism evidence="1 2">
    <name type="scientific">Nyssa sinensis</name>
    <dbReference type="NCBI Taxonomy" id="561372"/>
    <lineage>
        <taxon>Eukaryota</taxon>
        <taxon>Viridiplantae</taxon>
        <taxon>Streptophyta</taxon>
        <taxon>Embryophyta</taxon>
        <taxon>Tracheophyta</taxon>
        <taxon>Spermatophyta</taxon>
        <taxon>Magnoliopsida</taxon>
        <taxon>eudicotyledons</taxon>
        <taxon>Gunneridae</taxon>
        <taxon>Pentapetalae</taxon>
        <taxon>asterids</taxon>
        <taxon>Cornales</taxon>
        <taxon>Nyssaceae</taxon>
        <taxon>Nyssa</taxon>
    </lineage>
</organism>